<dbReference type="Proteomes" id="UP001054837">
    <property type="component" value="Unassembled WGS sequence"/>
</dbReference>
<dbReference type="EMBL" id="BPLQ01010246">
    <property type="protein sequence ID" value="GIY49538.1"/>
    <property type="molecule type" value="Genomic_DNA"/>
</dbReference>
<comment type="caution">
    <text evidence="1">The sequence shown here is derived from an EMBL/GenBank/DDBJ whole genome shotgun (WGS) entry which is preliminary data.</text>
</comment>
<organism evidence="1 2">
    <name type="scientific">Caerostris darwini</name>
    <dbReference type="NCBI Taxonomy" id="1538125"/>
    <lineage>
        <taxon>Eukaryota</taxon>
        <taxon>Metazoa</taxon>
        <taxon>Ecdysozoa</taxon>
        <taxon>Arthropoda</taxon>
        <taxon>Chelicerata</taxon>
        <taxon>Arachnida</taxon>
        <taxon>Araneae</taxon>
        <taxon>Araneomorphae</taxon>
        <taxon>Entelegynae</taxon>
        <taxon>Araneoidea</taxon>
        <taxon>Araneidae</taxon>
        <taxon>Caerostris</taxon>
    </lineage>
</organism>
<evidence type="ECO:0000313" key="1">
    <source>
        <dbReference type="EMBL" id="GIY49538.1"/>
    </source>
</evidence>
<reference evidence="1 2" key="1">
    <citation type="submission" date="2021-06" db="EMBL/GenBank/DDBJ databases">
        <title>Caerostris darwini draft genome.</title>
        <authorList>
            <person name="Kono N."/>
            <person name="Arakawa K."/>
        </authorList>
    </citation>
    <scope>NUCLEOTIDE SEQUENCE [LARGE SCALE GENOMIC DNA]</scope>
</reference>
<dbReference type="AlphaFoldDB" id="A0AAV4TSU2"/>
<sequence length="117" mass="13225">MEKCSSKNSATHAVLISPLRHSLSPRLPVSVKIALPGGELHWCNVHRIFFLRARIRERKANRKVFGSGGIFPDSFSSLGSSPEKCWRSPITKEKGEVRKAVSKFGRYEILRDRNPSH</sequence>
<name>A0AAV4TSU2_9ARAC</name>
<protein>
    <submittedName>
        <fullName evidence="1">Uncharacterized protein</fullName>
    </submittedName>
</protein>
<keyword evidence="2" id="KW-1185">Reference proteome</keyword>
<evidence type="ECO:0000313" key="2">
    <source>
        <dbReference type="Proteomes" id="UP001054837"/>
    </source>
</evidence>
<gene>
    <name evidence="1" type="ORF">CDAR_565181</name>
</gene>
<accession>A0AAV4TSU2</accession>
<proteinExistence type="predicted"/>